<sequence>MSAIPTTTTTTTTTTTPIPSRLQFIANSLEASSAHPDTTCSICIELNCWFHRACILEWFASAHERRGTCPNDRTVLFEAADTTSAADELMIETASERFNSALQRHVEFVREQNALTATGDIAAAWCTATDSDVVDRVQYGIFEMRMNSALFSRDQRDHYDPVFENAAADFDRLGASFAAAARLQVSTWLSELRPVIEALERSSFNQMLLGWHKVSLLDACGQAETSRWYMLHHVVDEMARHRRAVQRLHADMVSEHRVRLN</sequence>
<dbReference type="EMBL" id="MU006240">
    <property type="protein sequence ID" value="KAF2820682.1"/>
    <property type="molecule type" value="Genomic_DNA"/>
</dbReference>
<dbReference type="Proteomes" id="UP000799424">
    <property type="component" value="Unassembled WGS sequence"/>
</dbReference>
<dbReference type="AlphaFoldDB" id="A0A6A6ZHS3"/>
<organism evidence="1 2">
    <name type="scientific">Ophiobolus disseminans</name>
    <dbReference type="NCBI Taxonomy" id="1469910"/>
    <lineage>
        <taxon>Eukaryota</taxon>
        <taxon>Fungi</taxon>
        <taxon>Dikarya</taxon>
        <taxon>Ascomycota</taxon>
        <taxon>Pezizomycotina</taxon>
        <taxon>Dothideomycetes</taxon>
        <taxon>Pleosporomycetidae</taxon>
        <taxon>Pleosporales</taxon>
        <taxon>Pleosporineae</taxon>
        <taxon>Phaeosphaeriaceae</taxon>
        <taxon>Ophiobolus</taxon>
    </lineage>
</organism>
<proteinExistence type="predicted"/>
<keyword evidence="2" id="KW-1185">Reference proteome</keyword>
<evidence type="ECO:0008006" key="3">
    <source>
        <dbReference type="Google" id="ProtNLM"/>
    </source>
</evidence>
<evidence type="ECO:0000313" key="2">
    <source>
        <dbReference type="Proteomes" id="UP000799424"/>
    </source>
</evidence>
<dbReference type="OrthoDB" id="8062037at2759"/>
<accession>A0A6A6ZHS3</accession>
<name>A0A6A6ZHS3_9PLEO</name>
<evidence type="ECO:0000313" key="1">
    <source>
        <dbReference type="EMBL" id="KAF2820682.1"/>
    </source>
</evidence>
<reference evidence="1" key="1">
    <citation type="journal article" date="2020" name="Stud. Mycol.">
        <title>101 Dothideomycetes genomes: a test case for predicting lifestyles and emergence of pathogens.</title>
        <authorList>
            <person name="Haridas S."/>
            <person name="Albert R."/>
            <person name="Binder M."/>
            <person name="Bloem J."/>
            <person name="Labutti K."/>
            <person name="Salamov A."/>
            <person name="Andreopoulos B."/>
            <person name="Baker S."/>
            <person name="Barry K."/>
            <person name="Bills G."/>
            <person name="Bluhm B."/>
            <person name="Cannon C."/>
            <person name="Castanera R."/>
            <person name="Culley D."/>
            <person name="Daum C."/>
            <person name="Ezra D."/>
            <person name="Gonzalez J."/>
            <person name="Henrissat B."/>
            <person name="Kuo A."/>
            <person name="Liang C."/>
            <person name="Lipzen A."/>
            <person name="Lutzoni F."/>
            <person name="Magnuson J."/>
            <person name="Mondo S."/>
            <person name="Nolan M."/>
            <person name="Ohm R."/>
            <person name="Pangilinan J."/>
            <person name="Park H.-J."/>
            <person name="Ramirez L."/>
            <person name="Alfaro M."/>
            <person name="Sun H."/>
            <person name="Tritt A."/>
            <person name="Yoshinaga Y."/>
            <person name="Zwiers L.-H."/>
            <person name="Turgeon B."/>
            <person name="Goodwin S."/>
            <person name="Spatafora J."/>
            <person name="Crous P."/>
            <person name="Grigoriev I."/>
        </authorList>
    </citation>
    <scope>NUCLEOTIDE SEQUENCE</scope>
    <source>
        <strain evidence="1">CBS 113818</strain>
    </source>
</reference>
<protein>
    <recommendedName>
        <fullName evidence="3">RING-type domain-containing protein</fullName>
    </recommendedName>
</protein>
<dbReference type="SUPFAM" id="SSF57850">
    <property type="entry name" value="RING/U-box"/>
    <property type="match status" value="1"/>
</dbReference>
<gene>
    <name evidence="1" type="ORF">CC86DRAFT_387141</name>
</gene>